<protein>
    <submittedName>
        <fullName evidence="1">Uncharacterized protein</fullName>
    </submittedName>
</protein>
<sequence length="79" mass="8901">MASICSELHSLHFMRILSFDAQQGLGKILRQHDSKAFCISAPYPYLQKLNSTSINNLPSYRTAYLYSPDFRISTASTAL</sequence>
<gene>
    <name evidence="1" type="ORF">SAMN05216372_103427</name>
</gene>
<keyword evidence="2" id="KW-1185">Reference proteome</keyword>
<dbReference type="EMBL" id="FOMO01000003">
    <property type="protein sequence ID" value="SFD71500.1"/>
    <property type="molecule type" value="Genomic_DNA"/>
</dbReference>
<dbReference type="Proteomes" id="UP000243950">
    <property type="component" value="Unassembled WGS sequence"/>
</dbReference>
<reference evidence="2" key="1">
    <citation type="submission" date="2016-10" db="EMBL/GenBank/DDBJ databases">
        <authorList>
            <person name="Varghese N."/>
            <person name="Submissions S."/>
        </authorList>
    </citation>
    <scope>NUCLEOTIDE SEQUENCE [LARGE SCALE GENOMIC DNA]</scope>
    <source>
        <strain evidence="2">JCM 2783</strain>
    </source>
</reference>
<dbReference type="AlphaFoldDB" id="A0A1I1UU03"/>
<evidence type="ECO:0000313" key="2">
    <source>
        <dbReference type="Proteomes" id="UP000243950"/>
    </source>
</evidence>
<name>A0A1I1UU03_PSEOC</name>
<organism evidence="1 2">
    <name type="scientific">Pseudomonas straminea</name>
    <dbReference type="NCBI Taxonomy" id="47882"/>
    <lineage>
        <taxon>Bacteria</taxon>
        <taxon>Pseudomonadati</taxon>
        <taxon>Pseudomonadota</taxon>
        <taxon>Gammaproteobacteria</taxon>
        <taxon>Pseudomonadales</taxon>
        <taxon>Pseudomonadaceae</taxon>
        <taxon>Phytopseudomonas</taxon>
    </lineage>
</organism>
<proteinExistence type="predicted"/>
<evidence type="ECO:0000313" key="1">
    <source>
        <dbReference type="EMBL" id="SFD71500.1"/>
    </source>
</evidence>
<accession>A0A1I1UU03</accession>